<protein>
    <submittedName>
        <fullName evidence="1">3340_t:CDS:1</fullName>
    </submittedName>
</protein>
<name>A0A9N8V512_9GLOM</name>
<dbReference type="AlphaFoldDB" id="A0A9N8V512"/>
<reference evidence="1" key="1">
    <citation type="submission" date="2021-06" db="EMBL/GenBank/DDBJ databases">
        <authorList>
            <person name="Kallberg Y."/>
            <person name="Tangrot J."/>
            <person name="Rosling A."/>
        </authorList>
    </citation>
    <scope>NUCLEOTIDE SEQUENCE</scope>
    <source>
        <strain evidence="1">MT106</strain>
    </source>
</reference>
<organism evidence="1 2">
    <name type="scientific">Ambispora gerdemannii</name>
    <dbReference type="NCBI Taxonomy" id="144530"/>
    <lineage>
        <taxon>Eukaryota</taxon>
        <taxon>Fungi</taxon>
        <taxon>Fungi incertae sedis</taxon>
        <taxon>Mucoromycota</taxon>
        <taxon>Glomeromycotina</taxon>
        <taxon>Glomeromycetes</taxon>
        <taxon>Archaeosporales</taxon>
        <taxon>Ambisporaceae</taxon>
        <taxon>Ambispora</taxon>
    </lineage>
</organism>
<sequence length="174" mass="20752">MAQSTFGCCTQFNFHDIGIDELKMWVNITDQRWNLNLNTENAELLVGICDQSQYNDQSLSDLAEFTRFELYLRNYWVVSVGESNYLAFRRSKNETILPNWKSIFGIYPDYHNEYFVTTDYQTSFNSAVNFNGTYAYISLTLRSTEVEVLHEIKEKTYTRWNCDFWDDSLYYNVW</sequence>
<comment type="caution">
    <text evidence="1">The sequence shown here is derived from an EMBL/GenBank/DDBJ whole genome shotgun (WGS) entry which is preliminary data.</text>
</comment>
<dbReference type="Proteomes" id="UP000789831">
    <property type="component" value="Unassembled WGS sequence"/>
</dbReference>
<keyword evidence="2" id="KW-1185">Reference proteome</keyword>
<gene>
    <name evidence="1" type="ORF">AGERDE_LOCUS842</name>
</gene>
<accession>A0A9N8V512</accession>
<proteinExistence type="predicted"/>
<evidence type="ECO:0000313" key="2">
    <source>
        <dbReference type="Proteomes" id="UP000789831"/>
    </source>
</evidence>
<evidence type="ECO:0000313" key="1">
    <source>
        <dbReference type="EMBL" id="CAG8438229.1"/>
    </source>
</evidence>
<dbReference type="EMBL" id="CAJVPL010000047">
    <property type="protein sequence ID" value="CAG8438229.1"/>
    <property type="molecule type" value="Genomic_DNA"/>
</dbReference>